<proteinExistence type="predicted"/>
<dbReference type="EMBL" id="MU003541">
    <property type="protein sequence ID" value="KAF2463997.1"/>
    <property type="molecule type" value="Genomic_DNA"/>
</dbReference>
<protein>
    <submittedName>
        <fullName evidence="1">Uncharacterized protein</fullName>
    </submittedName>
</protein>
<reference evidence="1" key="1">
    <citation type="journal article" date="2020" name="Stud. Mycol.">
        <title>101 Dothideomycetes genomes: a test case for predicting lifestyles and emergence of pathogens.</title>
        <authorList>
            <person name="Haridas S."/>
            <person name="Albert R."/>
            <person name="Binder M."/>
            <person name="Bloem J."/>
            <person name="Labutti K."/>
            <person name="Salamov A."/>
            <person name="Andreopoulos B."/>
            <person name="Baker S."/>
            <person name="Barry K."/>
            <person name="Bills G."/>
            <person name="Bluhm B."/>
            <person name="Cannon C."/>
            <person name="Castanera R."/>
            <person name="Culley D."/>
            <person name="Daum C."/>
            <person name="Ezra D."/>
            <person name="Gonzalez J."/>
            <person name="Henrissat B."/>
            <person name="Kuo A."/>
            <person name="Liang C."/>
            <person name="Lipzen A."/>
            <person name="Lutzoni F."/>
            <person name="Magnuson J."/>
            <person name="Mondo S."/>
            <person name="Nolan M."/>
            <person name="Ohm R."/>
            <person name="Pangilinan J."/>
            <person name="Park H.-J."/>
            <person name="Ramirez L."/>
            <person name="Alfaro M."/>
            <person name="Sun H."/>
            <person name="Tritt A."/>
            <person name="Yoshinaga Y."/>
            <person name="Zwiers L.-H."/>
            <person name="Turgeon B."/>
            <person name="Goodwin S."/>
            <person name="Spatafora J."/>
            <person name="Crous P."/>
            <person name="Grigoriev I."/>
        </authorList>
    </citation>
    <scope>NUCLEOTIDE SEQUENCE</scope>
    <source>
        <strain evidence="1">ATCC 200398</strain>
    </source>
</reference>
<evidence type="ECO:0000313" key="2">
    <source>
        <dbReference type="Proteomes" id="UP000799755"/>
    </source>
</evidence>
<name>A0ACB6QAQ8_9PLEO</name>
<dbReference type="Proteomes" id="UP000799755">
    <property type="component" value="Unassembled WGS sequence"/>
</dbReference>
<accession>A0ACB6QAQ8</accession>
<sequence>MSATAAVNPAVGLDNSRPGSLLFEVIGASEASLVRLPNDPPYSQLRHDRQVLLRLQWILDAVCVSHPAPTLFPTAPPIDGPTILRIILFILKICTSNKTVGGSSLDYTIFRFVALDALVAATRVLLLSKYNVSLEEEDLVMTQIQALVNAWDQKRSLSLTEKAFLEDMLPGSIVLQYENGVQSTRLSPEEDAERQFATVLTKGCATPDTFWTLRDTLMNLIIAPPMDHRVDGAGRYDPSPILRIIATASEQSRSGNVSVLSTAIVQYLAERISFTINRTQQSLSGDHLLLDKQLAMRMGRVLRLEIDEFRRSFHTLKKDDSVLQWVEDRTSTLSPLSVKSEEQYSSRDISSCSSPTDIRASLASISNHMNATLHVEPLRLKSSADIRDSDSLQSPKWNLPCNPAASKAESPPETDAGIHLDLTEADQHLPMELQNRSDSAATEIAQPAIKMIQDATAALARDVPPRKPVPAPSRPAVAQPHAQAWVSRTTSPSTLPQALRPGLPLESFRVAFDALHSGPPSNPPSVPLPPIPSPKSSEVAHKRPSGGFMGPPAHIQQQPPSFAAERKSIRDVGQHLPVSTFNPTSKQQQTTKRISYENYPEVVEPPPEPPQFLHNHGNPERIASGLEFVDKSTIVLPKRIDQNVELLPWAPQDYEKASGLAHTLQPPPFPQDRRRESITTATDSHSVSNLSSSASIASRKKSRFFGRLMGSGKSALDPLPPSLDFCFSSCGRHLALWCKKDPISFVHIDAPFHTGRCHELVVPNNVRLPDGKQRSRSIRHLAASGAVVVAVVHIEDSRWIYCLKEDKLQPALVIDEGTPVVLALALSPDGANIALGCGKYTLVYRKLNEELRGPWKLSPSADIGSHAVRVHKVNFSVDSKRLISSMQVEKNSHKHAVHVSIWTCFGSDIKLESQLDPVNLTVGYADDTGISSISLVGHSDSKLIQQVFLTAVLSKSYPSILFVAPGSKNKHLDVPDTRVDNSAQSLAATSSHLFCIRSGRNKIFRVDVRNGATELVANFSTERKNLHLRYDHIALGMYSSDTIHCMWRTADENIVLKTSVLANGKWTTTSAELGPIYRQLAGIS</sequence>
<organism evidence="1 2">
    <name type="scientific">Lindgomyces ingoldianus</name>
    <dbReference type="NCBI Taxonomy" id="673940"/>
    <lineage>
        <taxon>Eukaryota</taxon>
        <taxon>Fungi</taxon>
        <taxon>Dikarya</taxon>
        <taxon>Ascomycota</taxon>
        <taxon>Pezizomycotina</taxon>
        <taxon>Dothideomycetes</taxon>
        <taxon>Pleosporomycetidae</taxon>
        <taxon>Pleosporales</taxon>
        <taxon>Lindgomycetaceae</taxon>
        <taxon>Lindgomyces</taxon>
    </lineage>
</organism>
<keyword evidence="2" id="KW-1185">Reference proteome</keyword>
<evidence type="ECO:0000313" key="1">
    <source>
        <dbReference type="EMBL" id="KAF2463997.1"/>
    </source>
</evidence>
<comment type="caution">
    <text evidence="1">The sequence shown here is derived from an EMBL/GenBank/DDBJ whole genome shotgun (WGS) entry which is preliminary data.</text>
</comment>
<gene>
    <name evidence="1" type="ORF">BDR25DRAFT_346915</name>
</gene>